<dbReference type="PROSITE" id="PS51873">
    <property type="entry name" value="TRIAD"/>
    <property type="match status" value="1"/>
</dbReference>
<keyword evidence="4" id="KW-0479">Metal-binding</keyword>
<keyword evidence="6" id="KW-0863">Zinc-finger</keyword>
<evidence type="ECO:0000256" key="8">
    <source>
        <dbReference type="ARBA" id="ARBA00022833"/>
    </source>
</evidence>
<evidence type="ECO:0000256" key="5">
    <source>
        <dbReference type="ARBA" id="ARBA00022737"/>
    </source>
</evidence>
<dbReference type="InterPro" id="IPR002867">
    <property type="entry name" value="IBR_dom"/>
</dbReference>
<evidence type="ECO:0000313" key="11">
    <source>
        <dbReference type="EMBL" id="THV71078.1"/>
    </source>
</evidence>
<dbReference type="EC" id="2.3.2.31" evidence="2"/>
<dbReference type="EMBL" id="QZAF01000167">
    <property type="protein sequence ID" value="THV71078.1"/>
    <property type="molecule type" value="Genomic_DNA"/>
</dbReference>
<keyword evidence="8" id="KW-0862">Zinc</keyword>
<evidence type="ECO:0000256" key="4">
    <source>
        <dbReference type="ARBA" id="ARBA00022723"/>
    </source>
</evidence>
<dbReference type="PROSITE" id="PS00518">
    <property type="entry name" value="ZF_RING_1"/>
    <property type="match status" value="1"/>
</dbReference>
<dbReference type="Gene3D" id="1.20.120.1750">
    <property type="match status" value="1"/>
</dbReference>
<keyword evidence="7" id="KW-0833">Ubl conjugation pathway</keyword>
<evidence type="ECO:0000256" key="9">
    <source>
        <dbReference type="SAM" id="MobiDB-lite"/>
    </source>
</evidence>
<dbReference type="GO" id="GO:0061630">
    <property type="term" value="F:ubiquitin protein ligase activity"/>
    <property type="evidence" value="ECO:0007669"/>
    <property type="project" value="UniProtKB-EC"/>
</dbReference>
<comment type="catalytic activity">
    <reaction evidence="1">
        <text>[E2 ubiquitin-conjugating enzyme]-S-ubiquitinyl-L-cysteine + [acceptor protein]-L-lysine = [E2 ubiquitin-conjugating enzyme]-L-cysteine + [acceptor protein]-N(6)-ubiquitinyl-L-lysine.</text>
        <dbReference type="EC" id="2.3.2.31"/>
    </reaction>
</comment>
<dbReference type="SUPFAM" id="SSF57850">
    <property type="entry name" value="RING/U-box"/>
    <property type="match status" value="1"/>
</dbReference>
<gene>
    <name evidence="11" type="ORF">D6D28_04692</name>
</gene>
<feature type="compositionally biased region" description="Basic and acidic residues" evidence="9">
    <location>
        <begin position="526"/>
        <end position="535"/>
    </location>
</feature>
<dbReference type="PANTHER" id="PTHR11685">
    <property type="entry name" value="RBR FAMILY RING FINGER AND IBR DOMAIN-CONTAINING"/>
    <property type="match status" value="1"/>
</dbReference>
<dbReference type="CDD" id="cd20335">
    <property type="entry name" value="BRcat_RBR"/>
    <property type="match status" value="1"/>
</dbReference>
<name>A0A4S8SJW3_AURPU</name>
<comment type="caution">
    <text evidence="11">The sequence shown here is derived from an EMBL/GenBank/DDBJ whole genome shotgun (WGS) entry which is preliminary data.</text>
</comment>
<evidence type="ECO:0000256" key="7">
    <source>
        <dbReference type="ARBA" id="ARBA00022786"/>
    </source>
</evidence>
<keyword evidence="5" id="KW-0677">Repeat</keyword>
<evidence type="ECO:0000256" key="1">
    <source>
        <dbReference type="ARBA" id="ARBA00001798"/>
    </source>
</evidence>
<keyword evidence="3" id="KW-0808">Transferase</keyword>
<dbReference type="GO" id="GO:0016567">
    <property type="term" value="P:protein ubiquitination"/>
    <property type="evidence" value="ECO:0007669"/>
    <property type="project" value="InterPro"/>
</dbReference>
<dbReference type="Proteomes" id="UP000304951">
    <property type="component" value="Unassembled WGS sequence"/>
</dbReference>
<feature type="region of interest" description="Disordered" evidence="9">
    <location>
        <begin position="524"/>
        <end position="549"/>
    </location>
</feature>
<dbReference type="CDD" id="cd22584">
    <property type="entry name" value="Rcat_RBR_unk"/>
    <property type="match status" value="1"/>
</dbReference>
<accession>A0A4S8SJW3</accession>
<organism evidence="11 12">
    <name type="scientific">Aureobasidium pullulans</name>
    <name type="common">Black yeast</name>
    <name type="synonym">Pullularia pullulans</name>
    <dbReference type="NCBI Taxonomy" id="5580"/>
    <lineage>
        <taxon>Eukaryota</taxon>
        <taxon>Fungi</taxon>
        <taxon>Dikarya</taxon>
        <taxon>Ascomycota</taxon>
        <taxon>Pezizomycotina</taxon>
        <taxon>Dothideomycetes</taxon>
        <taxon>Dothideomycetidae</taxon>
        <taxon>Dothideales</taxon>
        <taxon>Saccotheciaceae</taxon>
        <taxon>Aureobasidium</taxon>
    </lineage>
</organism>
<dbReference type="GO" id="GO:0008270">
    <property type="term" value="F:zinc ion binding"/>
    <property type="evidence" value="ECO:0007669"/>
    <property type="project" value="UniProtKB-KW"/>
</dbReference>
<evidence type="ECO:0000313" key="12">
    <source>
        <dbReference type="Proteomes" id="UP000304951"/>
    </source>
</evidence>
<sequence length="700" mass="78226">MEPLHERLDRLSPTEQGLEESVLNIAVHISKEDAHHARRRLALLAELQDLGYDEDDISGDPAPEFAFSEVTTVIEAAPDEEAMLQAVMVRLAKRGNYDSLVAELAISTLGPHDIDKLAEFLDSLNIDTPKHTISDDNGKALVECVACEDQLPPKDLILATCGHCYCGTCLDMVFNAAVLDESLYPPSCCENTPLPIEHAKRFLEPGMAETFNEKGVEFSTVDRTYCSDPTCSTFIPPSDIHGDAAVCDGCGKQTCVVCKAPTHPGDCPADEKLKALLEHAEKMRWQRCYNCLRVVQRLDGCSHIDCRCGAGFCYNCGRRSQDGDTCPCTLEIRGQAHDRDFDPDTDGEIIYNYRSYRRPADGSRLRGPPVDEWQDRDEHGWPVAMDQAERQRILDEHVRAQAQLLQGGDFEGLGLEERAGERAIRGPALELEVPPEDIQLALGQRLPWHDRQQPEIGYLERLRRRNERIAEFFHDNPHPQEGRPPLHVILAGYEDYQNHIEAMRHAELQAAARLQDVELDWGYHPPELDADREEGVGENGENEPAEDQVLTGDPEVPAITLIDLPGLPDLNDANVIIGRRLQGIPHHIQQYLGLRQMLAHHDPRPDAPVVPPTATTTEDDPWKLADDPTACLHPEWWNHQGTATCSVCETDSRRTLHCPDCEMQVCRRCRNEGRVPYGFIQQPWTGEETLGGGVDPDVGS</sequence>
<feature type="domain" description="RING-type" evidence="10">
    <location>
        <begin position="140"/>
        <end position="341"/>
    </location>
</feature>
<dbReference type="Pfam" id="PF01485">
    <property type="entry name" value="IBR"/>
    <property type="match status" value="1"/>
</dbReference>
<evidence type="ECO:0000256" key="6">
    <source>
        <dbReference type="ARBA" id="ARBA00022771"/>
    </source>
</evidence>
<evidence type="ECO:0000259" key="10">
    <source>
        <dbReference type="PROSITE" id="PS51873"/>
    </source>
</evidence>
<dbReference type="InterPro" id="IPR017907">
    <property type="entry name" value="Znf_RING_CS"/>
</dbReference>
<proteinExistence type="predicted"/>
<dbReference type="InterPro" id="IPR031127">
    <property type="entry name" value="E3_UB_ligase_RBR"/>
</dbReference>
<dbReference type="InterPro" id="IPR044066">
    <property type="entry name" value="TRIAD_supradom"/>
</dbReference>
<dbReference type="AlphaFoldDB" id="A0A4S8SJW3"/>
<reference evidence="11 12" key="1">
    <citation type="submission" date="2018-10" db="EMBL/GenBank/DDBJ databases">
        <title>Fifty Aureobasidium pullulans genomes reveal a recombining polyextremotolerant generalist.</title>
        <authorList>
            <person name="Gostincar C."/>
            <person name="Turk M."/>
            <person name="Zajc J."/>
            <person name="Gunde-Cimerman N."/>
        </authorList>
    </citation>
    <scope>NUCLEOTIDE SEQUENCE [LARGE SCALE GENOMIC DNA]</scope>
    <source>
        <strain evidence="11 12">EXF-11900</strain>
    </source>
</reference>
<evidence type="ECO:0000256" key="3">
    <source>
        <dbReference type="ARBA" id="ARBA00022679"/>
    </source>
</evidence>
<evidence type="ECO:0000256" key="2">
    <source>
        <dbReference type="ARBA" id="ARBA00012251"/>
    </source>
</evidence>
<protein>
    <recommendedName>
        <fullName evidence="2">RBR-type E3 ubiquitin transferase</fullName>
        <ecNumber evidence="2">2.3.2.31</ecNumber>
    </recommendedName>
</protein>